<accession>A0AAU8ZPP8</accession>
<dbReference type="Proteomes" id="UP000244682">
    <property type="component" value="Chromosome"/>
</dbReference>
<gene>
    <name evidence="1" type="ORF">AM380_14235</name>
</gene>
<evidence type="ECO:0000313" key="2">
    <source>
        <dbReference type="Proteomes" id="UP000244682"/>
    </source>
</evidence>
<dbReference type="EMBL" id="CP028956">
    <property type="protein sequence ID" value="AWC94711.1"/>
    <property type="molecule type" value="Genomic_DNA"/>
</dbReference>
<protein>
    <submittedName>
        <fullName evidence="1">Integrase</fullName>
    </submittedName>
</protein>
<reference evidence="1 2" key="1">
    <citation type="submission" date="2018-04" db="EMBL/GenBank/DDBJ databases">
        <title>Whole genome sequencing of Morganella morganii AR_0133.</title>
        <authorList>
            <person name="Conlan S."/>
            <person name="Thomas P.J."/>
            <person name="Mullikin J."/>
            <person name="Frank K.M."/>
            <person name="Segre J.A."/>
        </authorList>
    </citation>
    <scope>NUCLEOTIDE SEQUENCE [LARGE SCALE GENOMIC DNA]</scope>
    <source>
        <strain evidence="1 2">AR_0133</strain>
    </source>
</reference>
<evidence type="ECO:0000313" key="1">
    <source>
        <dbReference type="EMBL" id="AWC94711.1"/>
    </source>
</evidence>
<organism evidence="1 2">
    <name type="scientific">Morganella morganii</name>
    <name type="common">Proteus morganii</name>
    <dbReference type="NCBI Taxonomy" id="582"/>
    <lineage>
        <taxon>Bacteria</taxon>
        <taxon>Pseudomonadati</taxon>
        <taxon>Pseudomonadota</taxon>
        <taxon>Gammaproteobacteria</taxon>
        <taxon>Enterobacterales</taxon>
        <taxon>Morganellaceae</taxon>
        <taxon>Morganella</taxon>
    </lineage>
</organism>
<sequence>MGSSSEMRDRLQNHRKPSVSSKYYERYDYLMKRREIISYWEKNYSLYKNLCGHLVRTDHAYLG</sequence>
<dbReference type="AlphaFoldDB" id="A0AAU8ZPP8"/>
<name>A0AAU8ZPP8_MORMO</name>
<proteinExistence type="predicted"/>